<keyword evidence="2" id="KW-0812">Transmembrane</keyword>
<accession>A0A9E2KRG7</accession>
<dbReference type="AlphaFoldDB" id="A0A9E2KRG7"/>
<keyword evidence="2" id="KW-1133">Transmembrane helix</keyword>
<feature type="compositionally biased region" description="Basic and acidic residues" evidence="1">
    <location>
        <begin position="97"/>
        <end position="109"/>
    </location>
</feature>
<keyword evidence="2" id="KW-0472">Membrane</keyword>
<reference evidence="3" key="2">
    <citation type="submission" date="2021-04" db="EMBL/GenBank/DDBJ databases">
        <authorList>
            <person name="Gilroy R."/>
        </authorList>
    </citation>
    <scope>NUCLEOTIDE SEQUENCE</scope>
    <source>
        <strain evidence="3">F6-686</strain>
    </source>
</reference>
<evidence type="ECO:0000256" key="1">
    <source>
        <dbReference type="SAM" id="MobiDB-lite"/>
    </source>
</evidence>
<proteinExistence type="predicted"/>
<evidence type="ECO:0000313" key="4">
    <source>
        <dbReference type="Proteomes" id="UP000823844"/>
    </source>
</evidence>
<feature type="compositionally biased region" description="Low complexity" evidence="1">
    <location>
        <begin position="38"/>
        <end position="81"/>
    </location>
</feature>
<dbReference type="EMBL" id="JAHLFT010000086">
    <property type="protein sequence ID" value="MBU3828835.1"/>
    <property type="molecule type" value="Genomic_DNA"/>
</dbReference>
<feature type="compositionally biased region" description="Basic and acidic residues" evidence="1">
    <location>
        <begin position="147"/>
        <end position="162"/>
    </location>
</feature>
<feature type="region of interest" description="Disordered" evidence="1">
    <location>
        <begin position="32"/>
        <end position="109"/>
    </location>
</feature>
<comment type="caution">
    <text evidence="3">The sequence shown here is derived from an EMBL/GenBank/DDBJ whole genome shotgun (WGS) entry which is preliminary data.</text>
</comment>
<name>A0A9E2KRG7_9LACO</name>
<protein>
    <submittedName>
        <fullName evidence="3">Uncharacterized protein</fullName>
    </submittedName>
</protein>
<reference evidence="3" key="1">
    <citation type="journal article" date="2021" name="PeerJ">
        <title>Extensive microbial diversity within the chicken gut microbiome revealed by metagenomics and culture.</title>
        <authorList>
            <person name="Gilroy R."/>
            <person name="Ravi A."/>
            <person name="Getino M."/>
            <person name="Pursley I."/>
            <person name="Horton D.L."/>
            <person name="Alikhan N.F."/>
            <person name="Baker D."/>
            <person name="Gharbi K."/>
            <person name="Hall N."/>
            <person name="Watson M."/>
            <person name="Adriaenssens E.M."/>
            <person name="Foster-Nyarko E."/>
            <person name="Jarju S."/>
            <person name="Secka A."/>
            <person name="Antonio M."/>
            <person name="Oren A."/>
            <person name="Chaudhuri R.R."/>
            <person name="La Ragione R."/>
            <person name="Hildebrand F."/>
            <person name="Pallen M.J."/>
        </authorList>
    </citation>
    <scope>NUCLEOTIDE SEQUENCE</scope>
    <source>
        <strain evidence="3">F6-686</strain>
    </source>
</reference>
<evidence type="ECO:0000256" key="2">
    <source>
        <dbReference type="SAM" id="Phobius"/>
    </source>
</evidence>
<feature type="transmembrane region" description="Helical" evidence="2">
    <location>
        <begin position="5"/>
        <end position="23"/>
    </location>
</feature>
<dbReference type="Proteomes" id="UP000823844">
    <property type="component" value="Unassembled WGS sequence"/>
</dbReference>
<sequence>MKKSILWGIIAIVFIVGGGGIFLNEQHQHSTFQPAEQTSSKKVSRKSSSLTSSSAISSSAASSSSKAASSTSAADSSSSSKDINNTGNAGKQGAGKMGDHTVNGKEVDQETIENVKKKLKSLGYNPASWSPQDIINLYRYASNQGHDTPDKITKDDVNGYLK</sequence>
<gene>
    <name evidence="3" type="ORF">H9806_06895</name>
</gene>
<evidence type="ECO:0000313" key="3">
    <source>
        <dbReference type="EMBL" id="MBU3828835.1"/>
    </source>
</evidence>
<organism evidence="3 4">
    <name type="scientific">Candidatus Lactobacillus pullistercoris</name>
    <dbReference type="NCBI Taxonomy" id="2838636"/>
    <lineage>
        <taxon>Bacteria</taxon>
        <taxon>Bacillati</taxon>
        <taxon>Bacillota</taxon>
        <taxon>Bacilli</taxon>
        <taxon>Lactobacillales</taxon>
        <taxon>Lactobacillaceae</taxon>
        <taxon>Lactobacillus</taxon>
    </lineage>
</organism>
<feature type="region of interest" description="Disordered" evidence="1">
    <location>
        <begin position="143"/>
        <end position="162"/>
    </location>
</feature>